<evidence type="ECO:0000313" key="1">
    <source>
        <dbReference type="EMBL" id="BFO70251.1"/>
    </source>
</evidence>
<sequence>MKLYRSTLQEEDLVFFYGILYQYEKESSHSGYQYLNVPKDISSKITLIHDRKKHPISLKYNDKENELMFKGTSVSVCILSNLRHAFAHACIERENDYYIINKHLNPKCRICGKVNRELFISLIKEIIRTRK</sequence>
<protein>
    <submittedName>
        <fullName evidence="1">Uncharacterized protein</fullName>
    </submittedName>
</protein>
<dbReference type="AlphaFoldDB" id="A0AB33IQQ3"/>
<gene>
    <name evidence="1" type="ORF">GTC17253_02170</name>
</gene>
<organism evidence="1">
    <name type="scientific">Prevotella sp. GTC17253</name>
    <dbReference type="NCBI Taxonomy" id="3236793"/>
    <lineage>
        <taxon>Bacteria</taxon>
        <taxon>Pseudomonadati</taxon>
        <taxon>Bacteroidota</taxon>
        <taxon>Bacteroidia</taxon>
        <taxon>Bacteroidales</taxon>
        <taxon>Prevotellaceae</taxon>
        <taxon>Prevotella</taxon>
    </lineage>
</organism>
<dbReference type="EMBL" id="AP035785">
    <property type="protein sequence ID" value="BFO70251.1"/>
    <property type="molecule type" value="Genomic_DNA"/>
</dbReference>
<name>A0AB33IQQ3_9BACT</name>
<accession>A0AB33IQQ3</accession>
<proteinExistence type="predicted"/>
<reference evidence="1" key="1">
    <citation type="submission" date="2024-07" db="EMBL/GenBank/DDBJ databases">
        <title>Complete genome sequence of Prevotella sp. YM-2024 GTC17253.</title>
        <authorList>
            <person name="Hayashi M."/>
            <person name="Muto Y."/>
            <person name="Tanaka K."/>
            <person name="Niwa H."/>
        </authorList>
    </citation>
    <scope>NUCLEOTIDE SEQUENCE</scope>
    <source>
        <strain evidence="1">GTC17253</strain>
    </source>
</reference>